<dbReference type="GO" id="GO:0160105">
    <property type="term" value="F:tRNA (adenine(22)-N1)-methyltransferase activity"/>
    <property type="evidence" value="ECO:0007669"/>
    <property type="project" value="InterPro"/>
</dbReference>
<name>A0A1N6W8X6_AQUAC</name>
<dbReference type="InterPro" id="IPR006901">
    <property type="entry name" value="TrmK"/>
</dbReference>
<dbReference type="PANTHER" id="PTHR38451:SF1">
    <property type="entry name" value="TRNA (ADENINE(22)-N(1))-METHYLTRANSFERASE"/>
    <property type="match status" value="1"/>
</dbReference>
<dbReference type="Gene3D" id="1.10.287.1890">
    <property type="match status" value="1"/>
</dbReference>
<evidence type="ECO:0000313" key="2">
    <source>
        <dbReference type="EMBL" id="SIQ86534.1"/>
    </source>
</evidence>
<dbReference type="Proteomes" id="UP000185841">
    <property type="component" value="Unassembled WGS sequence"/>
</dbReference>
<dbReference type="PANTHER" id="PTHR38451">
    <property type="entry name" value="TRNA (ADENINE(22)-N(1))-METHYLTRANSFERASE"/>
    <property type="match status" value="1"/>
</dbReference>
<accession>A0A1N6W8X6</accession>
<feature type="region of interest" description="Disordered" evidence="1">
    <location>
        <begin position="1"/>
        <end position="48"/>
    </location>
</feature>
<keyword evidence="2" id="KW-0808">Transferase</keyword>
<gene>
    <name evidence="2" type="ORF">SAMN05878282_10961</name>
</gene>
<protein>
    <submittedName>
        <fullName evidence="2">tRNA (Adenine22-N1)-methyltransferase</fullName>
    </submittedName>
</protein>
<dbReference type="EMBL" id="FTMP01000009">
    <property type="protein sequence ID" value="SIQ86534.1"/>
    <property type="molecule type" value="Genomic_DNA"/>
</dbReference>
<dbReference type="Gene3D" id="3.40.50.150">
    <property type="entry name" value="Vaccinia Virus protein VP39"/>
    <property type="match status" value="1"/>
</dbReference>
<sequence>MSRHVHASPLHAEPGHWSQKFARPTVARQNRPPFRPTVPDDRGEQRQQLNEQRLSERLERVAAHVPAGARLADIGSDHGYLLVALMTRGVIAAAVAGEVALTPFHAAQRTVRENGLSQRIAVRLANGLAAIEPEDRISAISLCGMGGETIRDILDRDKSRLTGEERLILQPNGGEQPLRQWLMDNGYRILHEEVLRENRFNYEIIVAERSGPVRYTTQELFFGPLQLQERSPAFLAKWQRLLQLKQRTLTHFAQARQAVPEDKVQALTQQTRWISELLDQGSDRR</sequence>
<dbReference type="GO" id="GO:0032259">
    <property type="term" value="P:methylation"/>
    <property type="evidence" value="ECO:0007669"/>
    <property type="project" value="UniProtKB-KW"/>
</dbReference>
<keyword evidence="2" id="KW-0489">Methyltransferase</keyword>
<reference evidence="2 3" key="1">
    <citation type="submission" date="2017-01" db="EMBL/GenBank/DDBJ databases">
        <authorList>
            <person name="Mah S.A."/>
            <person name="Swanson W.J."/>
            <person name="Moy G.W."/>
            <person name="Vacquier V.D."/>
        </authorList>
    </citation>
    <scope>NUCLEOTIDE SEQUENCE [LARGE SCALE GENOMIC DNA]</scope>
    <source>
        <strain evidence="2 3">RU36E</strain>
    </source>
</reference>
<dbReference type="AlphaFoldDB" id="A0A1N6W8X6"/>
<proteinExistence type="predicted"/>
<dbReference type="SUPFAM" id="SSF53335">
    <property type="entry name" value="S-adenosyl-L-methionine-dependent methyltransferases"/>
    <property type="match status" value="1"/>
</dbReference>
<dbReference type="InterPro" id="IPR029063">
    <property type="entry name" value="SAM-dependent_MTases_sf"/>
</dbReference>
<organism evidence="2 3">
    <name type="scientific">Aquipseudomonas alcaligenes</name>
    <name type="common">Pseudomonas alcaligenes</name>
    <dbReference type="NCBI Taxonomy" id="43263"/>
    <lineage>
        <taxon>Bacteria</taxon>
        <taxon>Pseudomonadati</taxon>
        <taxon>Pseudomonadota</taxon>
        <taxon>Gammaproteobacteria</taxon>
        <taxon>Pseudomonadales</taxon>
        <taxon>Pseudomonadaceae</taxon>
        <taxon>Aquipseudomonas</taxon>
    </lineage>
</organism>
<evidence type="ECO:0000313" key="3">
    <source>
        <dbReference type="Proteomes" id="UP000185841"/>
    </source>
</evidence>
<evidence type="ECO:0000256" key="1">
    <source>
        <dbReference type="SAM" id="MobiDB-lite"/>
    </source>
</evidence>
<dbReference type="Pfam" id="PF04816">
    <property type="entry name" value="TrmK"/>
    <property type="match status" value="1"/>
</dbReference>